<gene>
    <name evidence="2" type="ORF">HCR_23390</name>
</gene>
<evidence type="ECO:0000313" key="3">
    <source>
        <dbReference type="Proteomes" id="UP001321445"/>
    </source>
</evidence>
<organism evidence="2 3">
    <name type="scientific">Hydrogenimonas cancrithermarum</name>
    <dbReference type="NCBI Taxonomy" id="2993563"/>
    <lineage>
        <taxon>Bacteria</taxon>
        <taxon>Pseudomonadati</taxon>
        <taxon>Campylobacterota</taxon>
        <taxon>Epsilonproteobacteria</taxon>
        <taxon>Campylobacterales</taxon>
        <taxon>Hydrogenimonadaceae</taxon>
        <taxon>Hydrogenimonas</taxon>
    </lineage>
</organism>
<sequence>MENAFGNIPEKIRRSRQEIEREIENSKSDLIESLRKEKSGLMEGISQREKELLQRVEKILGQELKKSRWKVYALLFVLGVTLGAGSAAAITYWEIHKNNMVLDKEWEYGSNEQSEWYIRARR</sequence>
<keyword evidence="2" id="KW-0614">Plasmid</keyword>
<reference evidence="2 3" key="1">
    <citation type="submission" date="2023-03" db="EMBL/GenBank/DDBJ databases">
        <title>Description of Hydrogenimonas sp. ISO32.</title>
        <authorList>
            <person name="Mino S."/>
            <person name="Fukazawa S."/>
            <person name="Sawabe T."/>
        </authorList>
    </citation>
    <scope>NUCLEOTIDE SEQUENCE [LARGE SCALE GENOMIC DNA]</scope>
    <source>
        <strain evidence="2 3">ISO32</strain>
        <plasmid evidence="2 3">pISO32_2</plasmid>
    </source>
</reference>
<evidence type="ECO:0000313" key="2">
    <source>
        <dbReference type="EMBL" id="BDY14026.1"/>
    </source>
</evidence>
<evidence type="ECO:0000256" key="1">
    <source>
        <dbReference type="SAM" id="Phobius"/>
    </source>
</evidence>
<feature type="transmembrane region" description="Helical" evidence="1">
    <location>
        <begin position="71"/>
        <end position="93"/>
    </location>
</feature>
<dbReference type="RefSeq" id="WP_286338111.1">
    <property type="nucleotide sequence ID" value="NZ_AP027372.1"/>
</dbReference>
<keyword evidence="1" id="KW-0472">Membrane</keyword>
<dbReference type="Proteomes" id="UP001321445">
    <property type="component" value="Plasmid pISO32_2"/>
</dbReference>
<accession>A0ABM8FNQ7</accession>
<name>A0ABM8FNQ7_9BACT</name>
<keyword evidence="1" id="KW-1133">Transmembrane helix</keyword>
<protein>
    <submittedName>
        <fullName evidence="2">Uncharacterized protein</fullName>
    </submittedName>
</protein>
<dbReference type="EMBL" id="AP027372">
    <property type="protein sequence ID" value="BDY14026.1"/>
    <property type="molecule type" value="Genomic_DNA"/>
</dbReference>
<keyword evidence="3" id="KW-1185">Reference proteome</keyword>
<proteinExistence type="predicted"/>
<geneLocation type="plasmid" evidence="2 3">
    <name>pISO32_2</name>
</geneLocation>
<keyword evidence="1" id="KW-0812">Transmembrane</keyword>